<name>A0ABW0VY62_9BACL</name>
<dbReference type="GO" id="GO:0102130">
    <property type="term" value="F:malonyl-CoA methyltransferase activity"/>
    <property type="evidence" value="ECO:0007669"/>
    <property type="project" value="UniProtKB-EC"/>
</dbReference>
<dbReference type="CDD" id="cd02440">
    <property type="entry name" value="AdoMet_MTases"/>
    <property type="match status" value="1"/>
</dbReference>
<sequence length="286" mass="31565">MSSRIRHQFNRSSAGAYDNHAHVQRGMADRLAKSLKGRVRKDDTEGADILEIGCGTGTLTEILAGDWLRASITALDIAPEMIKAAEQRVTSSTANPIESCSSLHDRLRFLAADVELWAADVPSASYDLIVSNACFQWLSNPGQTLCHLRRLLRTGGLLAFSTFGPHTFYELHEAFNEAYRASGMKPQRHGLSFLATAQWKHLLKESGFSSIQLERSIQTETYQSARDFLHSVKAVGASTTEASSMRGLSPRRLFSDMYKEYEAKFRIEGGVAASYDLLLIQASADG</sequence>
<comment type="similarity">
    <text evidence="5">Belongs to the methyltransferase superfamily.</text>
</comment>
<dbReference type="GO" id="GO:0032259">
    <property type="term" value="P:methylation"/>
    <property type="evidence" value="ECO:0007669"/>
    <property type="project" value="UniProtKB-KW"/>
</dbReference>
<evidence type="ECO:0000256" key="3">
    <source>
        <dbReference type="ARBA" id="ARBA00022691"/>
    </source>
</evidence>
<keyword evidence="4 5" id="KW-0093">Biotin biosynthesis</keyword>
<evidence type="ECO:0000256" key="1">
    <source>
        <dbReference type="ARBA" id="ARBA00022603"/>
    </source>
</evidence>
<keyword evidence="2 5" id="KW-0808">Transferase</keyword>
<dbReference type="SUPFAM" id="SSF53335">
    <property type="entry name" value="S-adenosyl-L-methionine-dependent methyltransferases"/>
    <property type="match status" value="1"/>
</dbReference>
<dbReference type="EMBL" id="JBHSOW010000043">
    <property type="protein sequence ID" value="MFC5649952.1"/>
    <property type="molecule type" value="Genomic_DNA"/>
</dbReference>
<comment type="catalytic activity">
    <reaction evidence="5">
        <text>malonyl-[ACP] + S-adenosyl-L-methionine = malonyl-[ACP] methyl ester + S-adenosyl-L-homocysteine</text>
        <dbReference type="Rhea" id="RHEA:17105"/>
        <dbReference type="Rhea" id="RHEA-COMP:9623"/>
        <dbReference type="Rhea" id="RHEA-COMP:9954"/>
        <dbReference type="ChEBI" id="CHEBI:57856"/>
        <dbReference type="ChEBI" id="CHEBI:59789"/>
        <dbReference type="ChEBI" id="CHEBI:78449"/>
        <dbReference type="ChEBI" id="CHEBI:78845"/>
        <dbReference type="EC" id="2.1.1.197"/>
    </reaction>
</comment>
<dbReference type="PANTHER" id="PTHR43861:SF1">
    <property type="entry name" value="TRANS-ACONITATE 2-METHYLTRANSFERASE"/>
    <property type="match status" value="1"/>
</dbReference>
<keyword evidence="1 5" id="KW-0489">Methyltransferase</keyword>
<dbReference type="NCBIfam" id="TIGR02072">
    <property type="entry name" value="BioC"/>
    <property type="match status" value="1"/>
</dbReference>
<evidence type="ECO:0000256" key="5">
    <source>
        <dbReference type="HAMAP-Rule" id="MF_00835"/>
    </source>
</evidence>
<keyword evidence="3 5" id="KW-0949">S-adenosyl-L-methionine</keyword>
<protein>
    <recommendedName>
        <fullName evidence="5">Malonyl-[acyl-carrier protein] O-methyltransferase</fullName>
        <shortName evidence="5">Malonyl-ACP O-methyltransferase</shortName>
        <ecNumber evidence="5">2.1.1.197</ecNumber>
    </recommendedName>
    <alternativeName>
        <fullName evidence="5">Biotin synthesis protein BioC</fullName>
    </alternativeName>
</protein>
<organism evidence="6 7">
    <name type="scientific">Paenibacillus solisilvae</name>
    <dbReference type="NCBI Taxonomy" id="2486751"/>
    <lineage>
        <taxon>Bacteria</taxon>
        <taxon>Bacillati</taxon>
        <taxon>Bacillota</taxon>
        <taxon>Bacilli</taxon>
        <taxon>Bacillales</taxon>
        <taxon>Paenibacillaceae</taxon>
        <taxon>Paenibacillus</taxon>
    </lineage>
</organism>
<evidence type="ECO:0000313" key="7">
    <source>
        <dbReference type="Proteomes" id="UP001596047"/>
    </source>
</evidence>
<evidence type="ECO:0000256" key="2">
    <source>
        <dbReference type="ARBA" id="ARBA00022679"/>
    </source>
</evidence>
<dbReference type="InterPro" id="IPR029063">
    <property type="entry name" value="SAM-dependent_MTases_sf"/>
</dbReference>
<dbReference type="RefSeq" id="WP_379188505.1">
    <property type="nucleotide sequence ID" value="NZ_JBHSOW010000043.1"/>
</dbReference>
<evidence type="ECO:0000313" key="6">
    <source>
        <dbReference type="EMBL" id="MFC5649952.1"/>
    </source>
</evidence>
<proteinExistence type="inferred from homology"/>
<keyword evidence="7" id="KW-1185">Reference proteome</keyword>
<comment type="function">
    <text evidence="5">Converts the free carboxyl group of a malonyl-thioester to its methyl ester by transfer of a methyl group from S-adenosyl-L-methionine (SAM). It allows to synthesize pimeloyl-ACP via the fatty acid synthetic pathway.</text>
</comment>
<gene>
    <name evidence="5 6" type="primary">bioC</name>
    <name evidence="6" type="ORF">ACFPYJ_12630</name>
</gene>
<dbReference type="PANTHER" id="PTHR43861">
    <property type="entry name" value="TRANS-ACONITATE 2-METHYLTRANSFERASE-RELATED"/>
    <property type="match status" value="1"/>
</dbReference>
<dbReference type="HAMAP" id="MF_00835">
    <property type="entry name" value="BioC"/>
    <property type="match status" value="1"/>
</dbReference>
<evidence type="ECO:0000256" key="4">
    <source>
        <dbReference type="ARBA" id="ARBA00022756"/>
    </source>
</evidence>
<reference evidence="7" key="1">
    <citation type="journal article" date="2019" name="Int. J. Syst. Evol. Microbiol.">
        <title>The Global Catalogue of Microorganisms (GCM) 10K type strain sequencing project: providing services to taxonomists for standard genome sequencing and annotation.</title>
        <authorList>
            <consortium name="The Broad Institute Genomics Platform"/>
            <consortium name="The Broad Institute Genome Sequencing Center for Infectious Disease"/>
            <person name="Wu L."/>
            <person name="Ma J."/>
        </authorList>
    </citation>
    <scope>NUCLEOTIDE SEQUENCE [LARGE SCALE GENOMIC DNA]</scope>
    <source>
        <strain evidence="7">CGMCC 1.3240</strain>
    </source>
</reference>
<comment type="caution">
    <text evidence="6">The sequence shown here is derived from an EMBL/GenBank/DDBJ whole genome shotgun (WGS) entry which is preliminary data.</text>
</comment>
<dbReference type="InterPro" id="IPR011814">
    <property type="entry name" value="BioC"/>
</dbReference>
<dbReference type="Pfam" id="PF13489">
    <property type="entry name" value="Methyltransf_23"/>
    <property type="match status" value="1"/>
</dbReference>
<accession>A0ABW0VY62</accession>
<comment type="pathway">
    <text evidence="5">Cofactor biosynthesis; biotin biosynthesis.</text>
</comment>
<dbReference type="EC" id="2.1.1.197" evidence="5"/>
<dbReference type="Proteomes" id="UP001596047">
    <property type="component" value="Unassembled WGS sequence"/>
</dbReference>
<dbReference type="Gene3D" id="3.40.50.150">
    <property type="entry name" value="Vaccinia Virus protein VP39"/>
    <property type="match status" value="1"/>
</dbReference>